<accession>A0A835IVK4</accession>
<name>A0A835IVK4_9MAGN</name>
<feature type="transmembrane region" description="Helical" evidence="1">
    <location>
        <begin position="101"/>
        <end position="122"/>
    </location>
</feature>
<reference evidence="3 4" key="1">
    <citation type="submission" date="2020-10" db="EMBL/GenBank/DDBJ databases">
        <title>The Coptis chinensis genome and diversification of protoberbering-type alkaloids.</title>
        <authorList>
            <person name="Wang B."/>
            <person name="Shu S."/>
            <person name="Song C."/>
            <person name="Liu Y."/>
        </authorList>
    </citation>
    <scope>NUCLEOTIDE SEQUENCE [LARGE SCALE GENOMIC DNA]</scope>
    <source>
        <strain evidence="3">HL-2020</strain>
        <tissue evidence="3">Leaf</tissue>
    </source>
</reference>
<gene>
    <name evidence="3" type="ORF">IFM89_027808</name>
</gene>
<dbReference type="InterPro" id="IPR000626">
    <property type="entry name" value="Ubiquitin-like_dom"/>
</dbReference>
<protein>
    <recommendedName>
        <fullName evidence="2">Ubiquitin-like domain-containing protein</fullName>
    </recommendedName>
</protein>
<dbReference type="Proteomes" id="UP000631114">
    <property type="component" value="Unassembled WGS sequence"/>
</dbReference>
<dbReference type="OrthoDB" id="71310at2759"/>
<keyword evidence="1" id="KW-0472">Membrane</keyword>
<evidence type="ECO:0000259" key="2">
    <source>
        <dbReference type="PROSITE" id="PS50053"/>
    </source>
</evidence>
<keyword evidence="1" id="KW-0812">Transmembrane</keyword>
<keyword evidence="1" id="KW-1133">Transmembrane helix</keyword>
<evidence type="ECO:0000313" key="4">
    <source>
        <dbReference type="Proteomes" id="UP000631114"/>
    </source>
</evidence>
<dbReference type="PROSITE" id="PS50053">
    <property type="entry name" value="UBIQUITIN_2"/>
    <property type="match status" value="1"/>
</dbReference>
<feature type="transmembrane region" description="Helical" evidence="1">
    <location>
        <begin position="134"/>
        <end position="151"/>
    </location>
</feature>
<dbReference type="AlphaFoldDB" id="A0A835IVK4"/>
<dbReference type="InterPro" id="IPR019387">
    <property type="entry name" value="SAYSvFN_dom"/>
</dbReference>
<organism evidence="3 4">
    <name type="scientific">Coptis chinensis</name>
    <dbReference type="NCBI Taxonomy" id="261450"/>
    <lineage>
        <taxon>Eukaryota</taxon>
        <taxon>Viridiplantae</taxon>
        <taxon>Streptophyta</taxon>
        <taxon>Embryophyta</taxon>
        <taxon>Tracheophyta</taxon>
        <taxon>Spermatophyta</taxon>
        <taxon>Magnoliopsida</taxon>
        <taxon>Ranunculales</taxon>
        <taxon>Ranunculaceae</taxon>
        <taxon>Coptidoideae</taxon>
        <taxon>Coptis</taxon>
    </lineage>
</organism>
<comment type="caution">
    <text evidence="3">The sequence shown here is derived from an EMBL/GenBank/DDBJ whole genome shotgun (WGS) entry which is preliminary data.</text>
</comment>
<feature type="domain" description="Ubiquitin-like" evidence="2">
    <location>
        <begin position="1"/>
        <end position="58"/>
    </location>
</feature>
<dbReference type="PANTHER" id="PTHR13527">
    <property type="entry name" value="SAYSVFN DOMAIN-CONTAINING PROTEIN 1"/>
    <property type="match status" value="1"/>
</dbReference>
<sequence>MQVRDLRNLTAEVSHLPVEHLKLILRGEVLYDTNNGDDVHLQLEDKDSIIVAVKPKSPTQLTQDGFDDDEDDELKFQIPQSTSRWKRKIFSFLHDKLKLPYILLTVIFSISLRAWALIILWFMLAPVAYRCDLGPLYILGTGFCIILFNLGKREDGELSKAPDGVLVLWWRNGFVNWHCLALLVCGDSDSEGRWIVGSPGCGAGFLVVESV</sequence>
<dbReference type="EMBL" id="JADFTS010000001">
    <property type="protein sequence ID" value="KAF9625940.1"/>
    <property type="molecule type" value="Genomic_DNA"/>
</dbReference>
<evidence type="ECO:0000256" key="1">
    <source>
        <dbReference type="SAM" id="Phobius"/>
    </source>
</evidence>
<dbReference type="PANTHER" id="PTHR13527:SF0">
    <property type="entry name" value="SAYSVFN DOMAIN-CONTAINING PROTEIN 1"/>
    <property type="match status" value="1"/>
</dbReference>
<proteinExistence type="predicted"/>
<dbReference type="InterPro" id="IPR039159">
    <property type="entry name" value="SAYSD1"/>
</dbReference>
<dbReference type="Pfam" id="PF10260">
    <property type="entry name" value="SAYSvFN"/>
    <property type="match status" value="1"/>
</dbReference>
<evidence type="ECO:0000313" key="3">
    <source>
        <dbReference type="EMBL" id="KAF9625940.1"/>
    </source>
</evidence>
<keyword evidence="4" id="KW-1185">Reference proteome</keyword>